<feature type="compositionally biased region" description="Basic and acidic residues" evidence="1">
    <location>
        <begin position="63"/>
        <end position="81"/>
    </location>
</feature>
<feature type="compositionally biased region" description="Basic and acidic residues" evidence="1">
    <location>
        <begin position="15"/>
        <end position="24"/>
    </location>
</feature>
<feature type="compositionally biased region" description="Basic residues" evidence="1">
    <location>
        <begin position="1"/>
        <end position="14"/>
    </location>
</feature>
<dbReference type="PANTHER" id="PTHR37187:SF7">
    <property type="entry name" value="EXPRESSED PROTEIN"/>
    <property type="match status" value="1"/>
</dbReference>
<feature type="compositionally biased region" description="Basic and acidic residues" evidence="1">
    <location>
        <begin position="38"/>
        <end position="52"/>
    </location>
</feature>
<protein>
    <submittedName>
        <fullName evidence="2">Uncharacterized protein</fullName>
    </submittedName>
</protein>
<feature type="region of interest" description="Disordered" evidence="1">
    <location>
        <begin position="1"/>
        <end position="94"/>
    </location>
</feature>
<evidence type="ECO:0000313" key="3">
    <source>
        <dbReference type="Proteomes" id="UP001159364"/>
    </source>
</evidence>
<evidence type="ECO:0000256" key="1">
    <source>
        <dbReference type="SAM" id="MobiDB-lite"/>
    </source>
</evidence>
<feature type="compositionally biased region" description="Polar residues" evidence="1">
    <location>
        <begin position="85"/>
        <end position="94"/>
    </location>
</feature>
<reference evidence="2 3" key="1">
    <citation type="submission" date="2021-09" db="EMBL/GenBank/DDBJ databases">
        <title>Genomic insights and catalytic innovation underlie evolution of tropane alkaloids biosynthesis.</title>
        <authorList>
            <person name="Wang Y.-J."/>
            <person name="Tian T."/>
            <person name="Huang J.-P."/>
            <person name="Huang S.-X."/>
        </authorList>
    </citation>
    <scope>NUCLEOTIDE SEQUENCE [LARGE SCALE GENOMIC DNA]</scope>
    <source>
        <strain evidence="2">KIB-2018</strain>
        <tissue evidence="2">Leaf</tissue>
    </source>
</reference>
<organism evidence="2 3">
    <name type="scientific">Erythroxylum novogranatense</name>
    <dbReference type="NCBI Taxonomy" id="1862640"/>
    <lineage>
        <taxon>Eukaryota</taxon>
        <taxon>Viridiplantae</taxon>
        <taxon>Streptophyta</taxon>
        <taxon>Embryophyta</taxon>
        <taxon>Tracheophyta</taxon>
        <taxon>Spermatophyta</taxon>
        <taxon>Magnoliopsida</taxon>
        <taxon>eudicotyledons</taxon>
        <taxon>Gunneridae</taxon>
        <taxon>Pentapetalae</taxon>
        <taxon>rosids</taxon>
        <taxon>fabids</taxon>
        <taxon>Malpighiales</taxon>
        <taxon>Erythroxylaceae</taxon>
        <taxon>Erythroxylum</taxon>
    </lineage>
</organism>
<keyword evidence="3" id="KW-1185">Reference proteome</keyword>
<dbReference type="Proteomes" id="UP001159364">
    <property type="component" value="Linkage Group LG06"/>
</dbReference>
<comment type="caution">
    <text evidence="2">The sequence shown here is derived from an EMBL/GenBank/DDBJ whole genome shotgun (WGS) entry which is preliminary data.</text>
</comment>
<proteinExistence type="predicted"/>
<evidence type="ECO:0000313" key="2">
    <source>
        <dbReference type="EMBL" id="KAJ8761181.1"/>
    </source>
</evidence>
<name>A0AAV8T352_9ROSI</name>
<dbReference type="PANTHER" id="PTHR37187">
    <property type="entry name" value="EXPRESSED PROTEIN"/>
    <property type="match status" value="1"/>
</dbReference>
<dbReference type="AlphaFoldDB" id="A0AAV8T352"/>
<accession>A0AAV8T352</accession>
<dbReference type="EMBL" id="JAIWQS010000006">
    <property type="protein sequence ID" value="KAJ8761181.1"/>
    <property type="molecule type" value="Genomic_DNA"/>
</dbReference>
<sequence length="353" mass="38636">MPSGPRKRKAAKKRRDNEAHNKGNHDHHHSSSIYNVHGCEDDIKHEDERESDGGSADSCLSQDHYDVHNDERHPFSEESNKKGPLTSQSFGSENLTVEGVAEDVEGSNEVEEDDHFLKLDKERLTILNEERNGTLFHSKEKAVDASQSTTQISQSGKLVNKANNNSGLETVSEVDTVPPLVPMSEVGRSSLEGIEGETLEFLDVVKLETEENMEKLLPIWNDHAGVSLSSVSHEKEDKCLLGDIVGQLSTLSGTVKNENNTKTSEVPDILTASNDIGYTKDSDGPIYANEGKSLPAASKCAVETNNDAQNVNDFETSDVSENQPLVGSAPRVTQRTSWLSCCGLFEVFTGSNR</sequence>
<gene>
    <name evidence="2" type="ORF">K2173_001237</name>
</gene>